<evidence type="ECO:0000313" key="3">
    <source>
        <dbReference type="Proteomes" id="UP000800035"/>
    </source>
</evidence>
<feature type="region of interest" description="Disordered" evidence="1">
    <location>
        <begin position="1"/>
        <end position="191"/>
    </location>
</feature>
<sequence length="829" mass="91404">MGLRKTLRKATSDFFPAVERQKAAEDRRNRPSQQDRTPAPIDVIDSSVQEQPVDSEVNLDRRAWSKSWWKRRRSSTDTPVRSRKRLVKINPALQQPSELVPLETPPTRKPVRRSQSQRKPRVSLQHCTGNDTVAVTAPPRTSEMPGPRAISDADSKGRLAQRHSEDGGDGLRTRRQKASAPTPQRFFSMTSLNPPVFFDEHRISAGSNSAWSSNAALDDQSQSPGFDSRNTAPLSTSSTTPTKKAFSVPIRLTGSGDRMQLGRGNTSSSSAPPIEAAHTEPLGQSNTSGETPRTITGSPILIPDSSRSNSFTLRDSWCNPRLAKIFEKASEHSLILGPVDNPIAKSKDLRRDRRTVETNLTPSALSPFVPNFSHKVLSPVTRSIEKVDLLIDQALKDTEGPDNVVEGNKVEQIIPPTRKKASKHPRSPVCRTLSGSLSARDGRNARQKSLPDLHNPSVSYYKPSHPRPIVQDPASNIERQASRRSTDGNMINKWLQPTPLQSTSQARDTSSIDPKFNIQNAEKPVQNLQNSGHTISASRRRHAAPSPPNPERETLPNNHFKEPPPLPTTNEMQTTHLRSLRAPLPSSPAYSPVRAIPASLCPTSLNARGKQPIYDGEPETPLPTSHAEQIREAVLEGKNRLIRQSQLSLRQVVMARKSTEDLSSMDPDAYLSTTRSHISAFQEHKKSLSMPNITPETLGDSSSSARLQPSSKYPDTDPRYTSNDTSHDESPFRKITRSSSVASSLCSVLENQCATSPIRPLSPSPLPDISTHPAFASARRKISIRHSDEAPQRRLWIHENVPLREAGVCSAPTTPMKWAKARGRGGWAG</sequence>
<feature type="compositionally biased region" description="Basic residues" evidence="1">
    <location>
        <begin position="417"/>
        <end position="426"/>
    </location>
</feature>
<feature type="compositionally biased region" description="Basic and acidic residues" evidence="1">
    <location>
        <begin position="550"/>
        <end position="562"/>
    </location>
</feature>
<evidence type="ECO:0000313" key="2">
    <source>
        <dbReference type="EMBL" id="KAF1950622.1"/>
    </source>
</evidence>
<dbReference type="EMBL" id="ML977024">
    <property type="protein sequence ID" value="KAF1950622.1"/>
    <property type="molecule type" value="Genomic_DNA"/>
</dbReference>
<feature type="compositionally biased region" description="Polar residues" evidence="1">
    <location>
        <begin position="498"/>
        <end position="537"/>
    </location>
</feature>
<accession>A0A6A5TG49</accession>
<dbReference type="OrthoDB" id="10635468at2759"/>
<gene>
    <name evidence="2" type="ORF">CC80DRAFT_554171</name>
</gene>
<feature type="compositionally biased region" description="Polar residues" evidence="1">
    <location>
        <begin position="179"/>
        <end position="191"/>
    </location>
</feature>
<feature type="compositionally biased region" description="Polar residues" evidence="1">
    <location>
        <begin position="219"/>
        <end position="230"/>
    </location>
</feature>
<organism evidence="2 3">
    <name type="scientific">Byssothecium circinans</name>
    <dbReference type="NCBI Taxonomy" id="147558"/>
    <lineage>
        <taxon>Eukaryota</taxon>
        <taxon>Fungi</taxon>
        <taxon>Dikarya</taxon>
        <taxon>Ascomycota</taxon>
        <taxon>Pezizomycotina</taxon>
        <taxon>Dothideomycetes</taxon>
        <taxon>Pleosporomycetidae</taxon>
        <taxon>Pleosporales</taxon>
        <taxon>Massarineae</taxon>
        <taxon>Massarinaceae</taxon>
        <taxon>Byssothecium</taxon>
    </lineage>
</organism>
<feature type="compositionally biased region" description="Polar residues" evidence="1">
    <location>
        <begin position="689"/>
        <end position="724"/>
    </location>
</feature>
<keyword evidence="3" id="KW-1185">Reference proteome</keyword>
<feature type="compositionally biased region" description="Polar residues" evidence="1">
    <location>
        <begin position="282"/>
        <end position="297"/>
    </location>
</feature>
<protein>
    <submittedName>
        <fullName evidence="2">Uncharacterized protein</fullName>
    </submittedName>
</protein>
<feature type="compositionally biased region" description="Basic and acidic residues" evidence="1">
    <location>
        <begin position="151"/>
        <end position="172"/>
    </location>
</feature>
<feature type="region of interest" description="Disordered" evidence="1">
    <location>
        <begin position="417"/>
        <end position="571"/>
    </location>
</feature>
<feature type="region of interest" description="Disordered" evidence="1">
    <location>
        <begin position="607"/>
        <end position="627"/>
    </location>
</feature>
<feature type="compositionally biased region" description="Basic and acidic residues" evidence="1">
    <location>
        <begin position="19"/>
        <end position="29"/>
    </location>
</feature>
<reference evidence="2" key="1">
    <citation type="journal article" date="2020" name="Stud. Mycol.">
        <title>101 Dothideomycetes genomes: a test case for predicting lifestyles and emergence of pathogens.</title>
        <authorList>
            <person name="Haridas S."/>
            <person name="Albert R."/>
            <person name="Binder M."/>
            <person name="Bloem J."/>
            <person name="Labutti K."/>
            <person name="Salamov A."/>
            <person name="Andreopoulos B."/>
            <person name="Baker S."/>
            <person name="Barry K."/>
            <person name="Bills G."/>
            <person name="Bluhm B."/>
            <person name="Cannon C."/>
            <person name="Castanera R."/>
            <person name="Culley D."/>
            <person name="Daum C."/>
            <person name="Ezra D."/>
            <person name="Gonzalez J."/>
            <person name="Henrissat B."/>
            <person name="Kuo A."/>
            <person name="Liang C."/>
            <person name="Lipzen A."/>
            <person name="Lutzoni F."/>
            <person name="Magnuson J."/>
            <person name="Mondo S."/>
            <person name="Nolan M."/>
            <person name="Ohm R."/>
            <person name="Pangilinan J."/>
            <person name="Park H.-J."/>
            <person name="Ramirez L."/>
            <person name="Alfaro M."/>
            <person name="Sun H."/>
            <person name="Tritt A."/>
            <person name="Yoshinaga Y."/>
            <person name="Zwiers L.-H."/>
            <person name="Turgeon B."/>
            <person name="Goodwin S."/>
            <person name="Spatafora J."/>
            <person name="Crous P."/>
            <person name="Grigoriev I."/>
        </authorList>
    </citation>
    <scope>NUCLEOTIDE SEQUENCE</scope>
    <source>
        <strain evidence="2">CBS 675.92</strain>
    </source>
</reference>
<evidence type="ECO:0000256" key="1">
    <source>
        <dbReference type="SAM" id="MobiDB-lite"/>
    </source>
</evidence>
<proteinExistence type="predicted"/>
<feature type="compositionally biased region" description="Low complexity" evidence="1">
    <location>
        <begin position="231"/>
        <end position="245"/>
    </location>
</feature>
<feature type="region of interest" description="Disordered" evidence="1">
    <location>
        <begin position="209"/>
        <end position="309"/>
    </location>
</feature>
<dbReference type="Proteomes" id="UP000800035">
    <property type="component" value="Unassembled WGS sequence"/>
</dbReference>
<name>A0A6A5TG49_9PLEO</name>
<feature type="compositionally biased region" description="Basic residues" evidence="1">
    <location>
        <begin position="109"/>
        <end position="121"/>
    </location>
</feature>
<dbReference type="AlphaFoldDB" id="A0A6A5TG49"/>
<feature type="region of interest" description="Disordered" evidence="1">
    <location>
        <begin position="682"/>
        <end position="733"/>
    </location>
</feature>